<dbReference type="SUPFAM" id="SSF50494">
    <property type="entry name" value="Trypsin-like serine proteases"/>
    <property type="match status" value="1"/>
</dbReference>
<evidence type="ECO:0000256" key="4">
    <source>
        <dbReference type="ARBA" id="ARBA00022825"/>
    </source>
</evidence>
<evidence type="ECO:0000256" key="5">
    <source>
        <dbReference type="SAM" id="MobiDB-lite"/>
    </source>
</evidence>
<evidence type="ECO:0000256" key="3">
    <source>
        <dbReference type="ARBA" id="ARBA00022801"/>
    </source>
</evidence>
<feature type="region of interest" description="Disordered" evidence="5">
    <location>
        <begin position="1"/>
        <end position="21"/>
    </location>
</feature>
<dbReference type="Proteomes" id="UP000531594">
    <property type="component" value="Unassembled WGS sequence"/>
</dbReference>
<keyword evidence="6" id="KW-0472">Membrane</keyword>
<keyword evidence="2 8" id="KW-0645">Protease</keyword>
<keyword evidence="6" id="KW-0812">Transmembrane</keyword>
<dbReference type="PRINTS" id="PR00834">
    <property type="entry name" value="PROTEASES2C"/>
</dbReference>
<feature type="domain" description="PDZ" evidence="7">
    <location>
        <begin position="318"/>
        <end position="398"/>
    </location>
</feature>
<dbReference type="EC" id="3.4.21.107" evidence="8"/>
<comment type="similarity">
    <text evidence="1">Belongs to the peptidase S1C family.</text>
</comment>
<dbReference type="PANTHER" id="PTHR43343">
    <property type="entry name" value="PEPTIDASE S12"/>
    <property type="match status" value="1"/>
</dbReference>
<evidence type="ECO:0000259" key="7">
    <source>
        <dbReference type="PROSITE" id="PS50106"/>
    </source>
</evidence>
<dbReference type="GO" id="GO:0004252">
    <property type="term" value="F:serine-type endopeptidase activity"/>
    <property type="evidence" value="ECO:0007669"/>
    <property type="project" value="InterPro"/>
</dbReference>
<dbReference type="InterPro" id="IPR051201">
    <property type="entry name" value="Chloro_Bact_Ser_Proteases"/>
</dbReference>
<dbReference type="InterPro" id="IPR001478">
    <property type="entry name" value="PDZ"/>
</dbReference>
<reference evidence="8 9" key="1">
    <citation type="submission" date="2020-08" db="EMBL/GenBank/DDBJ databases">
        <title>Genomic Encyclopedia of Type Strains, Phase IV (KMG-IV): sequencing the most valuable type-strain genomes for metagenomic binning, comparative biology and taxonomic classification.</title>
        <authorList>
            <person name="Goeker M."/>
        </authorList>
    </citation>
    <scope>NUCLEOTIDE SEQUENCE [LARGE SCALE GENOMIC DNA]</scope>
    <source>
        <strain evidence="8 9">DSM 5391</strain>
    </source>
</reference>
<dbReference type="SMART" id="SM00228">
    <property type="entry name" value="PDZ"/>
    <property type="match status" value="1"/>
</dbReference>
<dbReference type="InterPro" id="IPR001940">
    <property type="entry name" value="Peptidase_S1C"/>
</dbReference>
<evidence type="ECO:0000313" key="8">
    <source>
        <dbReference type="EMBL" id="MBB6444623.1"/>
    </source>
</evidence>
<dbReference type="AlphaFoldDB" id="A0A7X0HPK7"/>
<protein>
    <submittedName>
        <fullName evidence="8">Serine protease Do</fullName>
        <ecNumber evidence="8">3.4.21.107</ecNumber>
    </submittedName>
</protein>
<organism evidence="8 9">
    <name type="scientific">Bacillus benzoevorans</name>
    <dbReference type="NCBI Taxonomy" id="1456"/>
    <lineage>
        <taxon>Bacteria</taxon>
        <taxon>Bacillati</taxon>
        <taxon>Bacillota</taxon>
        <taxon>Bacilli</taxon>
        <taxon>Bacillales</taxon>
        <taxon>Bacillaceae</taxon>
        <taxon>Bacillus</taxon>
    </lineage>
</organism>
<comment type="caution">
    <text evidence="8">The sequence shown here is derived from an EMBL/GenBank/DDBJ whole genome shotgun (WGS) entry which is preliminary data.</text>
</comment>
<dbReference type="PROSITE" id="PS50106">
    <property type="entry name" value="PDZ"/>
    <property type="match status" value="1"/>
</dbReference>
<dbReference type="Pfam" id="PF13365">
    <property type="entry name" value="Trypsin_2"/>
    <property type="match status" value="1"/>
</dbReference>
<accession>A0A7X0HPK7</accession>
<dbReference type="RefSeq" id="WP_184523882.1">
    <property type="nucleotide sequence ID" value="NZ_JACHGK010000003.1"/>
</dbReference>
<keyword evidence="6" id="KW-1133">Transmembrane helix</keyword>
<sequence length="415" mass="43695">MSDLNEQIITPEEVKRPRRPKPPWVNSLMTAVAGGLVGSMLTITVLPHVDYFTGQVTSQITESGHHGNGPGAVTVQKTAASSDSDSVADMVEKASKAIVGIVNMQTQTQWRNFPDSAAKRDSETVESGSGTGVIFKIDGSNAFIVTNNHVIEGAKELEITVAGGEKTKAELIGADPLSDLAVLKIDAKYAASALDFGDSRSLRAGDPVLAIGNPLGLDLSNTVTRGIVSAVDRTVPVSTSAGKWDLNVIQTDAAINPGNSGGALMNTSGQVMGINSLKIAEDNVEGLGFAIPSNDVVAIINEIMEKGHVERPYIGVGLANLEEVSQRYLQDLPLNVEGGAIVTSVDPTSAAVKAGLEVQDIITAINGQKINSSDDLRKYLYTELKAGDKVTLDIYRGSKQMKVELTLTSTGNTIE</sequence>
<dbReference type="Gene3D" id="2.30.42.10">
    <property type="match status" value="1"/>
</dbReference>
<dbReference type="PANTHER" id="PTHR43343:SF3">
    <property type="entry name" value="PROTEASE DO-LIKE 8, CHLOROPLASTIC"/>
    <property type="match status" value="1"/>
</dbReference>
<dbReference type="EMBL" id="JACHGK010000003">
    <property type="protein sequence ID" value="MBB6444623.1"/>
    <property type="molecule type" value="Genomic_DNA"/>
</dbReference>
<evidence type="ECO:0000256" key="2">
    <source>
        <dbReference type="ARBA" id="ARBA00022670"/>
    </source>
</evidence>
<name>A0A7X0HPK7_9BACI</name>
<dbReference type="SUPFAM" id="SSF50156">
    <property type="entry name" value="PDZ domain-like"/>
    <property type="match status" value="1"/>
</dbReference>
<keyword evidence="4" id="KW-0720">Serine protease</keyword>
<dbReference type="InterPro" id="IPR009003">
    <property type="entry name" value="Peptidase_S1_PA"/>
</dbReference>
<dbReference type="InterPro" id="IPR043504">
    <property type="entry name" value="Peptidase_S1_PA_chymotrypsin"/>
</dbReference>
<keyword evidence="3 8" id="KW-0378">Hydrolase</keyword>
<proteinExistence type="inferred from homology"/>
<dbReference type="Gene3D" id="2.40.10.10">
    <property type="entry name" value="Trypsin-like serine proteases"/>
    <property type="match status" value="2"/>
</dbReference>
<evidence type="ECO:0000256" key="1">
    <source>
        <dbReference type="ARBA" id="ARBA00010541"/>
    </source>
</evidence>
<keyword evidence="9" id="KW-1185">Reference proteome</keyword>
<dbReference type="InterPro" id="IPR036034">
    <property type="entry name" value="PDZ_sf"/>
</dbReference>
<gene>
    <name evidence="8" type="ORF">HNR53_001232</name>
</gene>
<feature type="transmembrane region" description="Helical" evidence="6">
    <location>
        <begin position="24"/>
        <end position="46"/>
    </location>
</feature>
<evidence type="ECO:0000313" key="9">
    <source>
        <dbReference type="Proteomes" id="UP000531594"/>
    </source>
</evidence>
<dbReference type="GO" id="GO:0006508">
    <property type="term" value="P:proteolysis"/>
    <property type="evidence" value="ECO:0007669"/>
    <property type="project" value="UniProtKB-KW"/>
</dbReference>
<dbReference type="Pfam" id="PF13180">
    <property type="entry name" value="PDZ_2"/>
    <property type="match status" value="1"/>
</dbReference>
<evidence type="ECO:0000256" key="6">
    <source>
        <dbReference type="SAM" id="Phobius"/>
    </source>
</evidence>